<protein>
    <recommendedName>
        <fullName evidence="5">Acid shock protein</fullName>
    </recommendedName>
</protein>
<feature type="region of interest" description="Disordered" evidence="1">
    <location>
        <begin position="19"/>
        <end position="122"/>
    </location>
</feature>
<dbReference type="RefSeq" id="WP_317019715.1">
    <property type="nucleotide sequence ID" value="NZ_CP136512.1"/>
</dbReference>
<feature type="signal peptide" evidence="2">
    <location>
        <begin position="1"/>
        <end position="19"/>
    </location>
</feature>
<accession>A0ABZ0ELC5</accession>
<sequence>MKTLFAALASALLVSTAFAQTAAPAPSEATQPAGQANLKASTSVQTGASNDTAATTHAKAPSSTTAKSHVKTSSRHTAKKHNAVKKTPADSSAAKTKTDGAQEANNAPVSADGAKTGTTKTQ</sequence>
<keyword evidence="2" id="KW-0732">Signal</keyword>
<feature type="compositionally biased region" description="Polar residues" evidence="1">
    <location>
        <begin position="28"/>
        <end position="67"/>
    </location>
</feature>
<keyword evidence="4" id="KW-1185">Reference proteome</keyword>
<reference evidence="3 4" key="1">
    <citation type="submission" date="2023-10" db="EMBL/GenBank/DDBJ databases">
        <title>Surface-active antibiotics is a multifunctional adaptation for post-fire microbes.</title>
        <authorList>
            <person name="Liu M.D."/>
            <person name="Du Y."/>
            <person name="Koupaei S.K."/>
            <person name="Kim N.R."/>
            <person name="Zhang W."/>
            <person name="Traxler M.F."/>
        </authorList>
    </citation>
    <scope>NUCLEOTIDE SEQUENCE [LARGE SCALE GENOMIC DNA]</scope>
    <source>
        <strain evidence="3 4">F3</strain>
    </source>
</reference>
<evidence type="ECO:0000256" key="2">
    <source>
        <dbReference type="SAM" id="SignalP"/>
    </source>
</evidence>
<feature type="chain" id="PRO_5045741443" description="Acid shock protein" evidence="2">
    <location>
        <begin position="20"/>
        <end position="122"/>
    </location>
</feature>
<evidence type="ECO:0000313" key="3">
    <source>
        <dbReference type="EMBL" id="WOD17132.1"/>
    </source>
</evidence>
<dbReference type="EMBL" id="CP136512">
    <property type="protein sequence ID" value="WOD17132.1"/>
    <property type="molecule type" value="Genomic_DNA"/>
</dbReference>
<evidence type="ECO:0000313" key="4">
    <source>
        <dbReference type="Proteomes" id="UP001302652"/>
    </source>
</evidence>
<organism evidence="3 4">
    <name type="scientific">Paraburkholderia kirstenboschensis</name>
    <dbReference type="NCBI Taxonomy" id="1245436"/>
    <lineage>
        <taxon>Bacteria</taxon>
        <taxon>Pseudomonadati</taxon>
        <taxon>Pseudomonadota</taxon>
        <taxon>Betaproteobacteria</taxon>
        <taxon>Burkholderiales</taxon>
        <taxon>Burkholderiaceae</taxon>
        <taxon>Paraburkholderia</taxon>
    </lineage>
</organism>
<evidence type="ECO:0008006" key="5">
    <source>
        <dbReference type="Google" id="ProtNLM"/>
    </source>
</evidence>
<gene>
    <name evidence="3" type="ORF">RW095_15005</name>
</gene>
<evidence type="ECO:0000256" key="1">
    <source>
        <dbReference type="SAM" id="MobiDB-lite"/>
    </source>
</evidence>
<name>A0ABZ0ELC5_9BURK</name>
<dbReference type="Proteomes" id="UP001302652">
    <property type="component" value="Chromosome 2"/>
</dbReference>
<proteinExistence type="predicted"/>
<feature type="compositionally biased region" description="Basic residues" evidence="1">
    <location>
        <begin position="68"/>
        <end position="84"/>
    </location>
</feature>